<dbReference type="EMBL" id="CAJVAS010000031">
    <property type="protein sequence ID" value="CAG7645573.1"/>
    <property type="molecule type" value="Genomic_DNA"/>
</dbReference>
<evidence type="ECO:0000256" key="2">
    <source>
        <dbReference type="SAM" id="Phobius"/>
    </source>
</evidence>
<gene>
    <name evidence="3" type="ORF">PAESOLCIP111_04982</name>
</gene>
<dbReference type="AlphaFoldDB" id="A0A916K8A9"/>
<organism evidence="3 4">
    <name type="scientific">Paenibacillus solanacearum</name>
    <dbReference type="NCBI Taxonomy" id="2048548"/>
    <lineage>
        <taxon>Bacteria</taxon>
        <taxon>Bacillati</taxon>
        <taxon>Bacillota</taxon>
        <taxon>Bacilli</taxon>
        <taxon>Bacillales</taxon>
        <taxon>Paenibacillaceae</taxon>
        <taxon>Paenibacillus</taxon>
    </lineage>
</organism>
<comment type="caution">
    <text evidence="3">The sequence shown here is derived from an EMBL/GenBank/DDBJ whole genome shotgun (WGS) entry which is preliminary data.</text>
</comment>
<sequence length="290" mass="30951">MKTEDWKQQLMKLHRPGFYLALAVCAGIAVNGMMVAYKLMPLLQEKFVYDSQYNQASRELAAIEGSPVPAKATDLEIEQLVRQVPTREELSRLLLSLKELEQKSGVVLSSIRIGDDKNKQPVDDMNAALNGQLKMSAPSLNGAGALGGGVPSVSSKGAGSAAASPQPNASSAQAASGLGFQTSSITLNGIGTYAQVVDFFNQANQLERVVAVTAWQMDSTGQKAVAEASAQPEEPLVRISMSLEIYYAGQYASIFPDMPAIPASGFESKPSPLIPDDQYWKMLSPAAAPR</sequence>
<keyword evidence="2" id="KW-1133">Transmembrane helix</keyword>
<feature type="region of interest" description="Disordered" evidence="1">
    <location>
        <begin position="154"/>
        <end position="173"/>
    </location>
</feature>
<accession>A0A916K8A9</accession>
<evidence type="ECO:0000313" key="3">
    <source>
        <dbReference type="EMBL" id="CAG7645573.1"/>
    </source>
</evidence>
<keyword evidence="2" id="KW-0472">Membrane</keyword>
<protein>
    <submittedName>
        <fullName evidence="3">Uncharacterized protein</fullName>
    </submittedName>
</protein>
<feature type="transmembrane region" description="Helical" evidence="2">
    <location>
        <begin position="17"/>
        <end position="37"/>
    </location>
</feature>
<name>A0A916K8A9_9BACL</name>
<dbReference type="Proteomes" id="UP000693672">
    <property type="component" value="Unassembled WGS sequence"/>
</dbReference>
<keyword evidence="2" id="KW-0812">Transmembrane</keyword>
<keyword evidence="4" id="KW-1185">Reference proteome</keyword>
<proteinExistence type="predicted"/>
<evidence type="ECO:0000256" key="1">
    <source>
        <dbReference type="SAM" id="MobiDB-lite"/>
    </source>
</evidence>
<evidence type="ECO:0000313" key="4">
    <source>
        <dbReference type="Proteomes" id="UP000693672"/>
    </source>
</evidence>
<reference evidence="3" key="1">
    <citation type="submission" date="2021-06" db="EMBL/GenBank/DDBJ databases">
        <authorList>
            <person name="Criscuolo A."/>
        </authorList>
    </citation>
    <scope>NUCLEOTIDE SEQUENCE</scope>
    <source>
        <strain evidence="3">CIP111600</strain>
    </source>
</reference>